<protein>
    <submittedName>
        <fullName evidence="3">PEP-CTERM sorting domain-containing protein</fullName>
    </submittedName>
</protein>
<dbReference type="RefSeq" id="WP_354600101.1">
    <property type="nucleotide sequence ID" value="NZ_JBEWZI010000004.1"/>
</dbReference>
<dbReference type="InterPro" id="IPR013424">
    <property type="entry name" value="Ice-binding_C"/>
</dbReference>
<feature type="chain" id="PRO_5046396671" evidence="1">
    <location>
        <begin position="21"/>
        <end position="297"/>
    </location>
</feature>
<keyword evidence="1" id="KW-0732">Signal</keyword>
<sequence>MKFKALVIALAMIGAGAANANISLPSGSGAAASSSVLFTMMNTGAATSSMFDLGLDRGQFNAAAFGGVTSGATQLATLTWNFTSNSVTSSGNWGVDATSAIASLQSASNSWSSTWNAYSANAAGSVYDVFASDRDGTTGAAQHLLSTVVLGSTNKIETATNAKILLASSSSHNAYVAANTVFGTHGTADNGANIQGNGTSYQGSNGSFKTNWNGTMTMFSAAAGVDQSLGFYGLDGVAGSSGNALAITNFNGTWSMDAAAGTLTYSAQIAAVPEPSSIAMLLAGLGLMGFIARRRLS</sequence>
<name>A0ABV2TJC9_9RHOO</name>
<reference evidence="3 4" key="1">
    <citation type="submission" date="2024-07" db="EMBL/GenBank/DDBJ databases">
        <title>Uliginosibacterium flavum JJ3220;KACC:17644.</title>
        <authorList>
            <person name="Kim M.K."/>
        </authorList>
    </citation>
    <scope>NUCLEOTIDE SEQUENCE [LARGE SCALE GENOMIC DNA]</scope>
    <source>
        <strain evidence="3 4">KACC:17644</strain>
    </source>
</reference>
<organism evidence="3 4">
    <name type="scientific">Uliginosibacterium flavum</name>
    <dbReference type="NCBI Taxonomy" id="1396831"/>
    <lineage>
        <taxon>Bacteria</taxon>
        <taxon>Pseudomonadati</taxon>
        <taxon>Pseudomonadota</taxon>
        <taxon>Betaproteobacteria</taxon>
        <taxon>Rhodocyclales</taxon>
        <taxon>Zoogloeaceae</taxon>
        <taxon>Uliginosibacterium</taxon>
    </lineage>
</organism>
<accession>A0ABV2TJC9</accession>
<feature type="domain" description="Ice-binding protein C-terminal" evidence="2">
    <location>
        <begin position="271"/>
        <end position="295"/>
    </location>
</feature>
<evidence type="ECO:0000313" key="3">
    <source>
        <dbReference type="EMBL" id="MET7013638.1"/>
    </source>
</evidence>
<evidence type="ECO:0000259" key="2">
    <source>
        <dbReference type="Pfam" id="PF07589"/>
    </source>
</evidence>
<dbReference type="EMBL" id="JBEWZI010000004">
    <property type="protein sequence ID" value="MET7013638.1"/>
    <property type="molecule type" value="Genomic_DNA"/>
</dbReference>
<proteinExistence type="predicted"/>
<evidence type="ECO:0000313" key="4">
    <source>
        <dbReference type="Proteomes" id="UP001549691"/>
    </source>
</evidence>
<feature type="signal peptide" evidence="1">
    <location>
        <begin position="1"/>
        <end position="20"/>
    </location>
</feature>
<keyword evidence="4" id="KW-1185">Reference proteome</keyword>
<dbReference type="Pfam" id="PF07589">
    <property type="entry name" value="PEP-CTERM"/>
    <property type="match status" value="1"/>
</dbReference>
<gene>
    <name evidence="3" type="ORF">ABXR19_05515</name>
</gene>
<comment type="caution">
    <text evidence="3">The sequence shown here is derived from an EMBL/GenBank/DDBJ whole genome shotgun (WGS) entry which is preliminary data.</text>
</comment>
<dbReference type="Proteomes" id="UP001549691">
    <property type="component" value="Unassembled WGS sequence"/>
</dbReference>
<dbReference type="NCBIfam" id="TIGR02595">
    <property type="entry name" value="PEP_CTERM"/>
    <property type="match status" value="1"/>
</dbReference>
<evidence type="ECO:0000256" key="1">
    <source>
        <dbReference type="SAM" id="SignalP"/>
    </source>
</evidence>